<protein>
    <submittedName>
        <fullName evidence="1">Uncharacterized protein</fullName>
    </submittedName>
</protein>
<accession>A0A9P7YYW9</accession>
<evidence type="ECO:0000313" key="1">
    <source>
        <dbReference type="EMBL" id="KAG9241683.1"/>
    </source>
</evidence>
<dbReference type="Proteomes" id="UP000887226">
    <property type="component" value="Unassembled WGS sequence"/>
</dbReference>
<organism evidence="1 2">
    <name type="scientific">Calycina marina</name>
    <dbReference type="NCBI Taxonomy" id="1763456"/>
    <lineage>
        <taxon>Eukaryota</taxon>
        <taxon>Fungi</taxon>
        <taxon>Dikarya</taxon>
        <taxon>Ascomycota</taxon>
        <taxon>Pezizomycotina</taxon>
        <taxon>Leotiomycetes</taxon>
        <taxon>Helotiales</taxon>
        <taxon>Pezizellaceae</taxon>
        <taxon>Calycina</taxon>
    </lineage>
</organism>
<comment type="caution">
    <text evidence="1">The sequence shown here is derived from an EMBL/GenBank/DDBJ whole genome shotgun (WGS) entry which is preliminary data.</text>
</comment>
<name>A0A9P7YYW9_9HELO</name>
<sequence length="83" mass="9076">MLTPLDCREPKYKLVLGAIENGLPTAHTQNGQPPRQVLAALQLAAVPADALLHFLSDTRYKLFVNGVRVAMGPSRGRAYLCFL</sequence>
<proteinExistence type="predicted"/>
<keyword evidence="2" id="KW-1185">Reference proteome</keyword>
<dbReference type="EMBL" id="MU254172">
    <property type="protein sequence ID" value="KAG9241683.1"/>
    <property type="molecule type" value="Genomic_DNA"/>
</dbReference>
<dbReference type="OrthoDB" id="6503935at2759"/>
<reference evidence="1" key="1">
    <citation type="journal article" date="2021" name="IMA Fungus">
        <title>Genomic characterization of three marine fungi, including Emericellopsis atlantica sp. nov. with signatures of a generalist lifestyle and marine biomass degradation.</title>
        <authorList>
            <person name="Hagestad O.C."/>
            <person name="Hou L."/>
            <person name="Andersen J.H."/>
            <person name="Hansen E.H."/>
            <person name="Altermark B."/>
            <person name="Li C."/>
            <person name="Kuhnert E."/>
            <person name="Cox R.J."/>
            <person name="Crous P.W."/>
            <person name="Spatafora J.W."/>
            <person name="Lail K."/>
            <person name="Amirebrahimi M."/>
            <person name="Lipzen A."/>
            <person name="Pangilinan J."/>
            <person name="Andreopoulos W."/>
            <person name="Hayes R.D."/>
            <person name="Ng V."/>
            <person name="Grigoriev I.V."/>
            <person name="Jackson S.A."/>
            <person name="Sutton T.D.S."/>
            <person name="Dobson A.D.W."/>
            <person name="Rama T."/>
        </authorList>
    </citation>
    <scope>NUCLEOTIDE SEQUENCE</scope>
    <source>
        <strain evidence="1">TRa3180A</strain>
    </source>
</reference>
<dbReference type="AlphaFoldDB" id="A0A9P7YYW9"/>
<evidence type="ECO:0000313" key="2">
    <source>
        <dbReference type="Proteomes" id="UP000887226"/>
    </source>
</evidence>
<gene>
    <name evidence="1" type="ORF">BJ878DRAFT_519431</name>
</gene>